<evidence type="ECO:0000256" key="2">
    <source>
        <dbReference type="ARBA" id="ARBA00022670"/>
    </source>
</evidence>
<evidence type="ECO:0000259" key="7">
    <source>
        <dbReference type="Pfam" id="PF19290"/>
    </source>
</evidence>
<dbReference type="PANTHER" id="PTHR30624">
    <property type="entry name" value="UNCHARACTERIZED PROTEIN TLDD AND PMBA"/>
    <property type="match status" value="1"/>
</dbReference>
<dbReference type="Gene3D" id="3.30.2290.10">
    <property type="entry name" value="PmbA/TldD superfamily"/>
    <property type="match status" value="1"/>
</dbReference>
<dbReference type="OrthoDB" id="9803213at2"/>
<accession>A0A1H2Y8P1</accession>
<dbReference type="SUPFAM" id="SSF111283">
    <property type="entry name" value="Putative modulator of DNA gyrase, PmbA/TldD"/>
    <property type="match status" value="1"/>
</dbReference>
<feature type="domain" description="Metalloprotease TldD/E C-terminal" evidence="6">
    <location>
        <begin position="292"/>
        <end position="538"/>
    </location>
</feature>
<gene>
    <name evidence="8" type="ORF">SAMN04487892_2965</name>
</gene>
<evidence type="ECO:0000313" key="8">
    <source>
        <dbReference type="EMBL" id="SDX01420.1"/>
    </source>
</evidence>
<dbReference type="Pfam" id="PF19290">
    <property type="entry name" value="PmbA_TldD_2nd"/>
    <property type="match status" value="1"/>
</dbReference>
<protein>
    <submittedName>
        <fullName evidence="8">TldD protein</fullName>
    </submittedName>
</protein>
<evidence type="ECO:0000259" key="6">
    <source>
        <dbReference type="Pfam" id="PF19289"/>
    </source>
</evidence>
<dbReference type="Proteomes" id="UP000199592">
    <property type="component" value="Unassembled WGS sequence"/>
</dbReference>
<name>A0A1H2Y8P1_9FLAO</name>
<feature type="domain" description="Metalloprotease TldD/E N-terminal" evidence="5">
    <location>
        <begin position="63"/>
        <end position="127"/>
    </location>
</feature>
<evidence type="ECO:0000313" key="9">
    <source>
        <dbReference type="Proteomes" id="UP000199592"/>
    </source>
</evidence>
<dbReference type="Pfam" id="PF19289">
    <property type="entry name" value="PmbA_TldD_3rd"/>
    <property type="match status" value="1"/>
</dbReference>
<comment type="similarity">
    <text evidence="1">Belongs to the peptidase U62 family.</text>
</comment>
<dbReference type="InterPro" id="IPR045570">
    <property type="entry name" value="Metalloprtase-TldD/E_cen_dom"/>
</dbReference>
<dbReference type="InterPro" id="IPR051463">
    <property type="entry name" value="Peptidase_U62_metallo"/>
</dbReference>
<dbReference type="Pfam" id="PF01523">
    <property type="entry name" value="PmbA_TldD_1st"/>
    <property type="match status" value="1"/>
</dbReference>
<dbReference type="FunFam" id="3.30.2290.10:FF:000003">
    <property type="entry name" value="Zinc-dependent protease, TldD/PmbA family"/>
    <property type="match status" value="1"/>
</dbReference>
<dbReference type="AlphaFoldDB" id="A0A1H2Y8P1"/>
<feature type="domain" description="Metalloprotease TldD/E central" evidence="7">
    <location>
        <begin position="158"/>
        <end position="275"/>
    </location>
</feature>
<evidence type="ECO:0000259" key="5">
    <source>
        <dbReference type="Pfam" id="PF01523"/>
    </source>
</evidence>
<keyword evidence="3" id="KW-0378">Hydrolase</keyword>
<organism evidence="8 9">
    <name type="scientific">Flagellimonas zhangzhouensis</name>
    <dbReference type="NCBI Taxonomy" id="1073328"/>
    <lineage>
        <taxon>Bacteria</taxon>
        <taxon>Pseudomonadati</taxon>
        <taxon>Bacteroidota</taxon>
        <taxon>Flavobacteriia</taxon>
        <taxon>Flavobacteriales</taxon>
        <taxon>Flavobacteriaceae</taxon>
        <taxon>Flagellimonas</taxon>
    </lineage>
</organism>
<dbReference type="InterPro" id="IPR035068">
    <property type="entry name" value="TldD/PmbA_N"/>
</dbReference>
<reference evidence="9" key="1">
    <citation type="submission" date="2016-10" db="EMBL/GenBank/DDBJ databases">
        <authorList>
            <person name="Varghese N."/>
            <person name="Submissions S."/>
        </authorList>
    </citation>
    <scope>NUCLEOTIDE SEQUENCE [LARGE SCALE GENOMIC DNA]</scope>
    <source>
        <strain evidence="9">DSM 25030</strain>
    </source>
</reference>
<sequence length="547" mass="60492">MKRRSFVQYAGMGAGATMLMPSLLMGNEIPTEALLEPGMDTVLKKQMADVALNTAKSMGATYADARIGRYLNQYVFTREDKVQNVVNTESFGIGIRVIANGTWGFSSTNDVTEDGIKKATQHAVAIAKANSKIQKEPVQLAPVESHGEVSWKTPIQKDFKEVPISEKVDLLLSANAAAVENGANFVNSSLFMVNEQKYFASTEGSYIDQDVHRIWPTFNVTAVDRAAGKFKTRQALSAPMGMGYEYMDGLESEKLQGPEGIKLYNKSYDIVEDAAMAAKQAKQKLSAKSVEPGKYDLVLEPNHLGLTIHESVGHPTELDRVLGYEANYAGTSFATLDKWESKNFNYGSDIVNIVADKTQVGSLGAVGYDDEGVKTKKWDLIRNGVLVNYQAIRDQVQMIGQNESHGCCYAQSWEDVQFQRMPNVSLEPGTEKYSLQDMIKDVEKGIYILGRGSYSIDQQRYNFQFGGTLFYEIKDGEIVGMLEDVAYQSNTQEFWNSCSKICDKDDYRMFGSFFDGKGQPSQVSAVSHGSSTARFNGINVINTGRTI</sequence>
<dbReference type="InterPro" id="IPR036059">
    <property type="entry name" value="TldD/PmbA_sf"/>
</dbReference>
<dbReference type="PANTHER" id="PTHR30624:SF10">
    <property type="entry name" value="CONSERVED PROTEIN"/>
    <property type="match status" value="1"/>
</dbReference>
<dbReference type="InterPro" id="IPR045569">
    <property type="entry name" value="Metalloprtase-TldD/E_C"/>
</dbReference>
<evidence type="ECO:0000256" key="3">
    <source>
        <dbReference type="ARBA" id="ARBA00022801"/>
    </source>
</evidence>
<proteinExistence type="inferred from homology"/>
<keyword evidence="9" id="KW-1185">Reference proteome</keyword>
<evidence type="ECO:0000256" key="1">
    <source>
        <dbReference type="ARBA" id="ARBA00005836"/>
    </source>
</evidence>
<dbReference type="GO" id="GO:0005829">
    <property type="term" value="C:cytosol"/>
    <property type="evidence" value="ECO:0007669"/>
    <property type="project" value="TreeGrafter"/>
</dbReference>
<keyword evidence="4" id="KW-0482">Metalloprotease</keyword>
<dbReference type="STRING" id="1073328.SAMN05216294_3056"/>
<dbReference type="InterPro" id="IPR002510">
    <property type="entry name" value="Metalloprtase-TldD/E_N"/>
</dbReference>
<dbReference type="RefSeq" id="WP_090298533.1">
    <property type="nucleotide sequence ID" value="NZ_FNKI01000004.1"/>
</dbReference>
<evidence type="ECO:0000256" key="4">
    <source>
        <dbReference type="ARBA" id="ARBA00023049"/>
    </source>
</evidence>
<dbReference type="GO" id="GO:0008237">
    <property type="term" value="F:metallopeptidase activity"/>
    <property type="evidence" value="ECO:0007669"/>
    <property type="project" value="UniProtKB-KW"/>
</dbReference>
<dbReference type="GO" id="GO:0006508">
    <property type="term" value="P:proteolysis"/>
    <property type="evidence" value="ECO:0007669"/>
    <property type="project" value="UniProtKB-KW"/>
</dbReference>
<dbReference type="EMBL" id="FNMY01000005">
    <property type="protein sequence ID" value="SDX01420.1"/>
    <property type="molecule type" value="Genomic_DNA"/>
</dbReference>
<keyword evidence="2" id="KW-0645">Protease</keyword>